<feature type="repeat" description="ANK" evidence="3">
    <location>
        <begin position="501"/>
        <end position="533"/>
    </location>
</feature>
<keyword evidence="1" id="KW-0677">Repeat</keyword>
<dbReference type="PANTHER" id="PTHR24171">
    <property type="entry name" value="ANKYRIN REPEAT DOMAIN-CONTAINING PROTEIN 39-RELATED"/>
    <property type="match status" value="1"/>
</dbReference>
<dbReference type="Gene3D" id="1.25.40.20">
    <property type="entry name" value="Ankyrin repeat-containing domain"/>
    <property type="match status" value="2"/>
</dbReference>
<dbReference type="SMART" id="SM00248">
    <property type="entry name" value="ANK"/>
    <property type="match status" value="5"/>
</dbReference>
<dbReference type="PROSITE" id="PS50088">
    <property type="entry name" value="ANK_REPEAT"/>
    <property type="match status" value="3"/>
</dbReference>
<protein>
    <submittedName>
        <fullName evidence="6">Uncharacterized protein</fullName>
    </submittedName>
</protein>
<feature type="compositionally biased region" description="Basic residues" evidence="5">
    <location>
        <begin position="20"/>
        <end position="41"/>
    </location>
</feature>
<feature type="compositionally biased region" description="Basic residues" evidence="5">
    <location>
        <begin position="598"/>
        <end position="611"/>
    </location>
</feature>
<evidence type="ECO:0000256" key="3">
    <source>
        <dbReference type="PROSITE-ProRule" id="PRU00023"/>
    </source>
</evidence>
<dbReference type="InterPro" id="IPR002110">
    <property type="entry name" value="Ankyrin_rpt"/>
</dbReference>
<dbReference type="PRINTS" id="PR01415">
    <property type="entry name" value="ANKYRIN"/>
</dbReference>
<gene>
    <name evidence="6" type="ORF">TrCOL_g9248</name>
</gene>
<keyword evidence="7" id="KW-1185">Reference proteome</keyword>
<accession>A0A9W7GH01</accession>
<evidence type="ECO:0000313" key="6">
    <source>
        <dbReference type="EMBL" id="GMI44108.1"/>
    </source>
</evidence>
<feature type="region of interest" description="Disordered" evidence="5">
    <location>
        <begin position="1"/>
        <end position="44"/>
    </location>
</feature>
<dbReference type="OrthoDB" id="20872at2759"/>
<comment type="caution">
    <text evidence="6">The sequence shown here is derived from an EMBL/GenBank/DDBJ whole genome shotgun (WGS) entry which is preliminary data.</text>
</comment>
<evidence type="ECO:0000313" key="7">
    <source>
        <dbReference type="Proteomes" id="UP001165065"/>
    </source>
</evidence>
<sequence>MPPKHKKTGGHADSSAGGKRATKVGGHAKGKGGHKKVKKKAAVQETHDEIEDLFPDIKVRFPVEPAETEVNPDNENSYFHVLHENQDVQHVDFVSEDKHLPNGAVVHWVPSSATTHMVNVPFTTQAEKQQSYEPHLWRFQPEWIEWSTKHGRDLARLKDPRLPYNLTKMDRRSISRCYQMIKQAFQPIPIPKEAYPREGRKVLEGLAEGKDEDDDRPRTPGNVADAAKEGVGMALDEILKGKENDGGESPTRVSNKRRGRREGSVGRPINLSDNNSSKVEKMESVGIIDIFKYLKDRGEEFGEEGLLKDPSKSRFLIHLLKSTFPALPNGKFSIRRKKMDKESKLAGKAIPSQQVKKLKYLINRYEGELKELREDDEFMREAVMTKKIRHMDELEAMNKPMSLHEACTKGEIDVVAEILSPEGKPELVNYVDEAGSPPLVLAIKGQHLHLVRYMLAACKADPNTRGVEGNTPLHEACLVGNKEIVTLLCNYGAESTAANVYGETPLHFASRQGDGDIVEALILYGAHVDVVTLKGKYTPLMFAAGAGKCDAIKHLMDHGADPALRNLHWQSAIMRAHAGGHDDAVSAIVNFVPGDVGHKKKKAHHSKKGHGKGGAGATKGRKTVVKKR</sequence>
<feature type="repeat" description="ANK" evidence="3">
    <location>
        <begin position="468"/>
        <end position="500"/>
    </location>
</feature>
<proteinExistence type="predicted"/>
<dbReference type="Pfam" id="PF12796">
    <property type="entry name" value="Ank_2"/>
    <property type="match status" value="1"/>
</dbReference>
<feature type="repeat" description="ANK" evidence="3">
    <location>
        <begin position="535"/>
        <end position="567"/>
    </location>
</feature>
<dbReference type="EMBL" id="BRYA01001469">
    <property type="protein sequence ID" value="GMI44108.1"/>
    <property type="molecule type" value="Genomic_DNA"/>
</dbReference>
<dbReference type="AlphaFoldDB" id="A0A9W7GH01"/>
<dbReference type="Proteomes" id="UP001165065">
    <property type="component" value="Unassembled WGS sequence"/>
</dbReference>
<evidence type="ECO:0000256" key="2">
    <source>
        <dbReference type="ARBA" id="ARBA00023043"/>
    </source>
</evidence>
<evidence type="ECO:0000256" key="5">
    <source>
        <dbReference type="SAM" id="MobiDB-lite"/>
    </source>
</evidence>
<keyword evidence="4" id="KW-0175">Coiled coil</keyword>
<feature type="compositionally biased region" description="Basic residues" evidence="5">
    <location>
        <begin position="619"/>
        <end position="628"/>
    </location>
</feature>
<feature type="region of interest" description="Disordered" evidence="5">
    <location>
        <begin position="206"/>
        <end position="277"/>
    </location>
</feature>
<dbReference type="Pfam" id="PF00023">
    <property type="entry name" value="Ank"/>
    <property type="match status" value="1"/>
</dbReference>
<dbReference type="PROSITE" id="PS50297">
    <property type="entry name" value="ANK_REP_REGION"/>
    <property type="match status" value="3"/>
</dbReference>
<dbReference type="GO" id="GO:0085020">
    <property type="term" value="P:protein K6-linked ubiquitination"/>
    <property type="evidence" value="ECO:0007669"/>
    <property type="project" value="TreeGrafter"/>
</dbReference>
<organism evidence="6 7">
    <name type="scientific">Triparma columacea</name>
    <dbReference type="NCBI Taxonomy" id="722753"/>
    <lineage>
        <taxon>Eukaryota</taxon>
        <taxon>Sar</taxon>
        <taxon>Stramenopiles</taxon>
        <taxon>Ochrophyta</taxon>
        <taxon>Bolidophyceae</taxon>
        <taxon>Parmales</taxon>
        <taxon>Triparmaceae</taxon>
        <taxon>Triparma</taxon>
    </lineage>
</organism>
<evidence type="ECO:0000256" key="1">
    <source>
        <dbReference type="ARBA" id="ARBA00022737"/>
    </source>
</evidence>
<dbReference type="InterPro" id="IPR036770">
    <property type="entry name" value="Ankyrin_rpt-contain_sf"/>
</dbReference>
<evidence type="ECO:0000256" key="4">
    <source>
        <dbReference type="SAM" id="Coils"/>
    </source>
</evidence>
<dbReference type="PANTHER" id="PTHR24171:SF8">
    <property type="entry name" value="BRCA1-ASSOCIATED RING DOMAIN PROTEIN 1"/>
    <property type="match status" value="1"/>
</dbReference>
<feature type="coiled-coil region" evidence="4">
    <location>
        <begin position="355"/>
        <end position="382"/>
    </location>
</feature>
<reference evidence="7" key="1">
    <citation type="journal article" date="2023" name="Commun. Biol.">
        <title>Genome analysis of Parmales, the sister group of diatoms, reveals the evolutionary specialization of diatoms from phago-mixotrophs to photoautotrophs.</title>
        <authorList>
            <person name="Ban H."/>
            <person name="Sato S."/>
            <person name="Yoshikawa S."/>
            <person name="Yamada K."/>
            <person name="Nakamura Y."/>
            <person name="Ichinomiya M."/>
            <person name="Sato N."/>
            <person name="Blanc-Mathieu R."/>
            <person name="Endo H."/>
            <person name="Kuwata A."/>
            <person name="Ogata H."/>
        </authorList>
    </citation>
    <scope>NUCLEOTIDE SEQUENCE [LARGE SCALE GENOMIC DNA]</scope>
</reference>
<dbReference type="GO" id="GO:0004842">
    <property type="term" value="F:ubiquitin-protein transferase activity"/>
    <property type="evidence" value="ECO:0007669"/>
    <property type="project" value="TreeGrafter"/>
</dbReference>
<feature type="region of interest" description="Disordered" evidence="5">
    <location>
        <begin position="597"/>
        <end position="628"/>
    </location>
</feature>
<keyword evidence="2 3" id="KW-0040">ANK repeat</keyword>
<name>A0A9W7GH01_9STRA</name>
<dbReference type="SUPFAM" id="SSF48403">
    <property type="entry name" value="Ankyrin repeat"/>
    <property type="match status" value="1"/>
</dbReference>